<dbReference type="PANTHER" id="PTHR35882">
    <property type="entry name" value="PELA"/>
    <property type="match status" value="1"/>
</dbReference>
<feature type="domain" description="Glycoside-hydrolase family GH114 TIM-barrel" evidence="1">
    <location>
        <begin position="34"/>
        <end position="246"/>
    </location>
</feature>
<evidence type="ECO:0000313" key="3">
    <source>
        <dbReference type="Proteomes" id="UP000295260"/>
    </source>
</evidence>
<comment type="caution">
    <text evidence="2">The sequence shown here is derived from an EMBL/GenBank/DDBJ whole genome shotgun (WGS) entry which is preliminary data.</text>
</comment>
<evidence type="ECO:0000259" key="1">
    <source>
        <dbReference type="Pfam" id="PF03537"/>
    </source>
</evidence>
<organism evidence="2 3">
    <name type="scientific">Flavobacterium dankookense</name>
    <dbReference type="NCBI Taxonomy" id="706186"/>
    <lineage>
        <taxon>Bacteria</taxon>
        <taxon>Pseudomonadati</taxon>
        <taxon>Bacteroidota</taxon>
        <taxon>Flavobacteriia</taxon>
        <taxon>Flavobacteriales</taxon>
        <taxon>Flavobacteriaceae</taxon>
        <taxon>Flavobacterium</taxon>
    </lineage>
</organism>
<dbReference type="SUPFAM" id="SSF51445">
    <property type="entry name" value="(Trans)glycosidases"/>
    <property type="match status" value="1"/>
</dbReference>
<name>A0A4R6Q7J1_9FLAO</name>
<keyword evidence="3" id="KW-1185">Reference proteome</keyword>
<reference evidence="2 3" key="1">
    <citation type="submission" date="2019-03" db="EMBL/GenBank/DDBJ databases">
        <title>Genomic Encyclopedia of Archaeal and Bacterial Type Strains, Phase II (KMG-II): from individual species to whole genera.</title>
        <authorList>
            <person name="Goeker M."/>
        </authorList>
    </citation>
    <scope>NUCLEOTIDE SEQUENCE [LARGE SCALE GENOMIC DNA]</scope>
    <source>
        <strain evidence="2 3">DSM 25687</strain>
    </source>
</reference>
<accession>A0A4R6Q7J1</accession>
<dbReference type="InterPro" id="IPR004352">
    <property type="entry name" value="GH114_TIM-barrel"/>
</dbReference>
<proteinExistence type="predicted"/>
<sequence>MPSTFSKNDEKSTVLFCYGKVKAETIKNYTYAILEPLNYNSAAIKTIKKTNKNVLAYISLGEVNSQAKHYKELKDIVLGKNNNWDSYYLDLKSEKTKKTLLSLFDDAFEKGFDGMFLDNIDNFTQFGPQKADKNELIAFLKLMNKKYPGKIFFQNAGLELLDQTNQFIDGVVVESVASSFTFKDKKYSLRDKKEFENYIKRINDLKSKFKTRFVLVEYADTKSLYDKIVNRLKKHNLDYFIGKIDLQTIPNFKK</sequence>
<dbReference type="PANTHER" id="PTHR35882:SF2">
    <property type="entry name" value="PELA"/>
    <property type="match status" value="1"/>
</dbReference>
<dbReference type="Gene3D" id="3.20.20.70">
    <property type="entry name" value="Aldolase class I"/>
    <property type="match status" value="1"/>
</dbReference>
<dbReference type="AlphaFoldDB" id="A0A4R6Q7J1"/>
<dbReference type="Proteomes" id="UP000295260">
    <property type="component" value="Unassembled WGS sequence"/>
</dbReference>
<dbReference type="Pfam" id="PF03537">
    <property type="entry name" value="Glyco_hydro_114"/>
    <property type="match status" value="1"/>
</dbReference>
<dbReference type="InterPro" id="IPR013785">
    <property type="entry name" value="Aldolase_TIM"/>
</dbReference>
<protein>
    <submittedName>
        <fullName evidence="2">Uncharacterized protein (TIGR01370 family)</fullName>
    </submittedName>
</protein>
<dbReference type="InterPro" id="IPR017853">
    <property type="entry name" value="GH"/>
</dbReference>
<evidence type="ECO:0000313" key="2">
    <source>
        <dbReference type="EMBL" id="TDP58050.1"/>
    </source>
</evidence>
<gene>
    <name evidence="2" type="ORF">BC748_2565</name>
</gene>
<dbReference type="EMBL" id="SNXR01000016">
    <property type="protein sequence ID" value="TDP58050.1"/>
    <property type="molecule type" value="Genomic_DNA"/>
</dbReference>